<name>A0ABW5PHJ0_9BACL</name>
<accession>A0ABW5PHJ0</accession>
<evidence type="ECO:0000313" key="1">
    <source>
        <dbReference type="EMBL" id="MFD2614634.1"/>
    </source>
</evidence>
<sequence>MTPDKIMSMAPGPELDKHLTEMLIHISGEHHYVRPFSSDPLTALDLWQAAADAFGSVALVKSSNGPILIGDFCTIRDDDDECKVVEVMTANWIESLAKAALLFTHGHYGDHMHPDFQRIINEAAPSGNLH</sequence>
<dbReference type="RefSeq" id="WP_377605695.1">
    <property type="nucleotide sequence ID" value="NZ_JBHUME010000013.1"/>
</dbReference>
<protein>
    <submittedName>
        <fullName evidence="1">Uncharacterized protein</fullName>
    </submittedName>
</protein>
<evidence type="ECO:0000313" key="2">
    <source>
        <dbReference type="Proteomes" id="UP001597541"/>
    </source>
</evidence>
<comment type="caution">
    <text evidence="1">The sequence shown here is derived from an EMBL/GenBank/DDBJ whole genome shotgun (WGS) entry which is preliminary data.</text>
</comment>
<proteinExistence type="predicted"/>
<keyword evidence="2" id="KW-1185">Reference proteome</keyword>
<gene>
    <name evidence="1" type="ORF">ACFSUF_19670</name>
</gene>
<dbReference type="EMBL" id="JBHUME010000013">
    <property type="protein sequence ID" value="MFD2614634.1"/>
    <property type="molecule type" value="Genomic_DNA"/>
</dbReference>
<dbReference type="Proteomes" id="UP001597541">
    <property type="component" value="Unassembled WGS sequence"/>
</dbReference>
<organism evidence="1 2">
    <name type="scientific">Paenibacillus gansuensis</name>
    <dbReference type="NCBI Taxonomy" id="306542"/>
    <lineage>
        <taxon>Bacteria</taxon>
        <taxon>Bacillati</taxon>
        <taxon>Bacillota</taxon>
        <taxon>Bacilli</taxon>
        <taxon>Bacillales</taxon>
        <taxon>Paenibacillaceae</taxon>
        <taxon>Paenibacillus</taxon>
    </lineage>
</organism>
<reference evidence="2" key="1">
    <citation type="journal article" date="2019" name="Int. J. Syst. Evol. Microbiol.">
        <title>The Global Catalogue of Microorganisms (GCM) 10K type strain sequencing project: providing services to taxonomists for standard genome sequencing and annotation.</title>
        <authorList>
            <consortium name="The Broad Institute Genomics Platform"/>
            <consortium name="The Broad Institute Genome Sequencing Center for Infectious Disease"/>
            <person name="Wu L."/>
            <person name="Ma J."/>
        </authorList>
    </citation>
    <scope>NUCLEOTIDE SEQUENCE [LARGE SCALE GENOMIC DNA]</scope>
    <source>
        <strain evidence="2">KCTC 3950</strain>
    </source>
</reference>